<dbReference type="Pfam" id="PF18263">
    <property type="entry name" value="WHD_MCM6"/>
    <property type="match status" value="1"/>
</dbReference>
<dbReference type="GO" id="GO:0005634">
    <property type="term" value="C:nucleus"/>
    <property type="evidence" value="ECO:0007669"/>
    <property type="project" value="UniProtKB-SubCell"/>
</dbReference>
<keyword evidence="5" id="KW-0539">Nucleus</keyword>
<evidence type="ECO:0000256" key="4">
    <source>
        <dbReference type="ARBA" id="ARBA00022806"/>
    </source>
</evidence>
<keyword evidence="3" id="KW-0235">DNA replication</keyword>
<evidence type="ECO:0000259" key="6">
    <source>
        <dbReference type="Pfam" id="PF18263"/>
    </source>
</evidence>
<dbReference type="Gene3D" id="1.20.58.870">
    <property type="match status" value="1"/>
</dbReference>
<dbReference type="AlphaFoldDB" id="L1LFQ0"/>
<gene>
    <name evidence="7" type="ORF">BEWA_042810</name>
</gene>
<reference evidence="7 8" key="1">
    <citation type="journal article" date="2012" name="BMC Genomics">
        <title>Comparative genomic analysis and phylogenetic position of Theileria equi.</title>
        <authorList>
            <person name="Kappmeyer L.S."/>
            <person name="Thiagarajan M."/>
            <person name="Herndon D.R."/>
            <person name="Ramsay J.D."/>
            <person name="Caler E."/>
            <person name="Djikeng A."/>
            <person name="Gillespie J.J."/>
            <person name="Lau A.O."/>
            <person name="Roalson E.H."/>
            <person name="Silva J.C."/>
            <person name="Silva M.G."/>
            <person name="Suarez C.E."/>
            <person name="Ueti M.W."/>
            <person name="Nene V.M."/>
            <person name="Mealey R.H."/>
            <person name="Knowles D.P."/>
            <person name="Brayton K.A."/>
        </authorList>
    </citation>
    <scope>NUCLEOTIDE SEQUENCE [LARGE SCALE GENOMIC DNA]</scope>
    <source>
        <strain evidence="7 8">WA</strain>
    </source>
</reference>
<comment type="subcellular location">
    <subcellularLocation>
        <location evidence="1">Nucleus</location>
    </subcellularLocation>
</comment>
<sequence>MSAIDIHSNLTIDYGAYVHFAYHVGKYLIQKCEYESCDEKSLVKWYLDYKNEALVQNPSSLEKSKLIYEKLIDNLIYDECVMVVGRASGSRMIKRHPEFFVWAWRSLSKLHEQHK</sequence>
<dbReference type="EMBL" id="ACOU01000002">
    <property type="protein sequence ID" value="EKX74242.1"/>
    <property type="molecule type" value="Genomic_DNA"/>
</dbReference>
<dbReference type="GeneID" id="15807852"/>
<dbReference type="RefSeq" id="XP_004833694.1">
    <property type="nucleotide sequence ID" value="XM_004833637.1"/>
</dbReference>
<keyword evidence="8" id="KW-1185">Reference proteome</keyword>
<keyword evidence="4" id="KW-0347">Helicase</keyword>
<dbReference type="OrthoDB" id="328333at2759"/>
<name>L1LFQ0_THEEQ</name>
<dbReference type="VEuPathDB" id="PiroplasmaDB:BEWA_042810"/>
<organism evidence="7 8">
    <name type="scientific">Theileria equi strain WA</name>
    <dbReference type="NCBI Taxonomy" id="1537102"/>
    <lineage>
        <taxon>Eukaryota</taxon>
        <taxon>Sar</taxon>
        <taxon>Alveolata</taxon>
        <taxon>Apicomplexa</taxon>
        <taxon>Aconoidasida</taxon>
        <taxon>Piroplasmida</taxon>
        <taxon>Theileriidae</taxon>
        <taxon>Theileria</taxon>
    </lineage>
</organism>
<dbReference type="KEGG" id="beq:BEWA_042810"/>
<comment type="caution">
    <text evidence="7">The sequence shown here is derived from an EMBL/GenBank/DDBJ whole genome shotgun (WGS) entry which is preliminary data.</text>
</comment>
<protein>
    <recommendedName>
        <fullName evidence="6">Mcm6 C-terminal winged-helix domain-containing protein</fullName>
    </recommendedName>
</protein>
<dbReference type="GO" id="GO:0006260">
    <property type="term" value="P:DNA replication"/>
    <property type="evidence" value="ECO:0007669"/>
    <property type="project" value="UniProtKB-KW"/>
</dbReference>
<feature type="domain" description="Mcm6 C-terminal winged-helix" evidence="6">
    <location>
        <begin position="9"/>
        <end position="90"/>
    </location>
</feature>
<keyword evidence="4" id="KW-0067">ATP-binding</keyword>
<dbReference type="Proteomes" id="UP000031512">
    <property type="component" value="Unassembled WGS sequence"/>
</dbReference>
<evidence type="ECO:0000256" key="5">
    <source>
        <dbReference type="ARBA" id="ARBA00023242"/>
    </source>
</evidence>
<keyword evidence="4" id="KW-0547">Nucleotide-binding</keyword>
<dbReference type="eggNOG" id="ENOG502T2FS">
    <property type="taxonomic scope" value="Eukaryota"/>
</dbReference>
<evidence type="ECO:0000313" key="7">
    <source>
        <dbReference type="EMBL" id="EKX74242.1"/>
    </source>
</evidence>
<proteinExistence type="inferred from homology"/>
<evidence type="ECO:0000256" key="1">
    <source>
        <dbReference type="ARBA" id="ARBA00004123"/>
    </source>
</evidence>
<dbReference type="InterPro" id="IPR041024">
    <property type="entry name" value="Mcm6_C"/>
</dbReference>
<evidence type="ECO:0000256" key="2">
    <source>
        <dbReference type="ARBA" id="ARBA00008010"/>
    </source>
</evidence>
<comment type="similarity">
    <text evidence="2">Belongs to the MCM family.</text>
</comment>
<evidence type="ECO:0000256" key="3">
    <source>
        <dbReference type="ARBA" id="ARBA00022705"/>
    </source>
</evidence>
<accession>L1LFQ0</accession>
<dbReference type="GO" id="GO:0004386">
    <property type="term" value="F:helicase activity"/>
    <property type="evidence" value="ECO:0007669"/>
    <property type="project" value="UniProtKB-KW"/>
</dbReference>
<evidence type="ECO:0000313" key="8">
    <source>
        <dbReference type="Proteomes" id="UP000031512"/>
    </source>
</evidence>
<keyword evidence="4" id="KW-0378">Hydrolase</keyword>